<protein>
    <submittedName>
        <fullName evidence="3">Phage tail protein</fullName>
    </submittedName>
</protein>
<organism evidence="3 4">
    <name type="scientific">Mannheimia granulomatis</name>
    <dbReference type="NCBI Taxonomy" id="85402"/>
    <lineage>
        <taxon>Bacteria</taxon>
        <taxon>Pseudomonadati</taxon>
        <taxon>Pseudomonadota</taxon>
        <taxon>Gammaproteobacteria</taxon>
        <taxon>Pasteurellales</taxon>
        <taxon>Pasteurellaceae</taxon>
        <taxon>Mannheimia</taxon>
    </lineage>
</organism>
<accession>A0A011MIB3</accession>
<comment type="caution">
    <text evidence="3">The sequence shown here is derived from an EMBL/GenBank/DDBJ whole genome shotgun (WGS) entry which is preliminary data.</text>
</comment>
<comment type="similarity">
    <text evidence="1">Belongs to the myoviridae tail sheath protein family.</text>
</comment>
<evidence type="ECO:0000259" key="2">
    <source>
        <dbReference type="Pfam" id="PF04984"/>
    </source>
</evidence>
<dbReference type="Proteomes" id="UP000054123">
    <property type="component" value="Unassembled WGS sequence"/>
</dbReference>
<keyword evidence="4" id="KW-1185">Reference proteome</keyword>
<dbReference type="RefSeq" id="WP_042802614.1">
    <property type="nucleotide sequence ID" value="NZ_AVSP01000014.1"/>
</dbReference>
<proteinExistence type="inferred from homology"/>
<evidence type="ECO:0000313" key="3">
    <source>
        <dbReference type="EMBL" id="EXI62226.1"/>
    </source>
</evidence>
<name>A0A011MIB3_9PAST</name>
<dbReference type="OrthoDB" id="9767864at2"/>
<dbReference type="Pfam" id="PF04984">
    <property type="entry name" value="Phage_sheath_1"/>
    <property type="match status" value="1"/>
</dbReference>
<dbReference type="AlphaFoldDB" id="A0A011MIB3"/>
<evidence type="ECO:0000313" key="4">
    <source>
        <dbReference type="Proteomes" id="UP000054123"/>
    </source>
</evidence>
<dbReference type="InterPro" id="IPR052042">
    <property type="entry name" value="Tail_sheath_structural"/>
</dbReference>
<evidence type="ECO:0000256" key="1">
    <source>
        <dbReference type="ARBA" id="ARBA00008005"/>
    </source>
</evidence>
<sequence>MSQFHHGTETNRINGGSVPVYTVDGAIIGIVGTAPVGAVNELKLCMLKKDFAQFGNVLDKGYSLPDALDILSRYAAGQVYVVNVLDPTRHRTVVTNEVLRIDKDTLLAQTANAGLLELSLSSDSGVLVSGQDYTANLLTGEIKLHPVQQNITASYTFADPSKVTEADVKGGIDTATGKRTGFEMLRAGFNLFGSDAKILICPQFDTSSTMATALETLASQLNAIAYVQAPKGTTLAQALAGRGSEGTINFKTSSDRTHLFFPHVIGERNTLESLATHAAGLRMKTDVDNGYWFSTSNRQLKGVIGVEIPLTARVDDKQSETNRLNAVGITTVFNSYGSGFRLWGNRLACFPTVTHISNFEVVQRTADLIDESIRRVELQFVDLPIDDALLDSLLGTVETYMGTLKSIVGFEVNLDPEADLVDAFSKGNVPIVYSFTPKPPAERITNTSVVTRKYLVNLTSRGGK</sequence>
<dbReference type="PANTHER" id="PTHR35861:SF1">
    <property type="entry name" value="PHAGE TAIL SHEATH PROTEIN"/>
    <property type="match status" value="1"/>
</dbReference>
<dbReference type="PATRIC" id="fig|1450449.3.peg.1121"/>
<reference evidence="3 4" key="1">
    <citation type="journal article" date="2014" name="Genome Announc.">
        <title>Genome Sequence of a Presumptive Mannheimia haemolytica Strain with an A1/A6-Cross-Reactive Serotype from a White-Tailed Deer (Odocoileus virginianus).</title>
        <authorList>
            <person name="Lawrence P.K."/>
            <person name="Bey R.F."/>
            <person name="Wiener B."/>
            <person name="Kittichotirat W."/>
            <person name="Bumgarner R.E."/>
        </authorList>
    </citation>
    <scope>NUCLEOTIDE SEQUENCE [LARGE SCALE GENOMIC DNA]</scope>
    <source>
        <strain evidence="3 4">PKL10</strain>
    </source>
</reference>
<dbReference type="InterPro" id="IPR035089">
    <property type="entry name" value="Phage_sheath_subtilisin"/>
</dbReference>
<dbReference type="EMBL" id="JANJ01000004">
    <property type="protein sequence ID" value="EXI62226.1"/>
    <property type="molecule type" value="Genomic_DNA"/>
</dbReference>
<feature type="domain" description="Tail sheath protein subtilisin-like" evidence="2">
    <location>
        <begin position="177"/>
        <end position="346"/>
    </location>
</feature>
<dbReference type="PANTHER" id="PTHR35861">
    <property type="match status" value="1"/>
</dbReference>
<gene>
    <name evidence="3" type="ORF">AK33_05740</name>
</gene>